<gene>
    <name evidence="4" type="primary">132</name>
    <name evidence="4" type="ORF">SEA_YVONNETASTIC_132</name>
</gene>
<dbReference type="InterPro" id="IPR000424">
    <property type="entry name" value="Primosome_PriB/ssb"/>
</dbReference>
<dbReference type="GO" id="GO:0009295">
    <property type="term" value="C:nucleoid"/>
    <property type="evidence" value="ECO:0007669"/>
    <property type="project" value="TreeGrafter"/>
</dbReference>
<dbReference type="OrthoDB" id="15239at10239"/>
<dbReference type="GO" id="GO:0006260">
    <property type="term" value="P:DNA replication"/>
    <property type="evidence" value="ECO:0007669"/>
    <property type="project" value="InterPro"/>
</dbReference>
<dbReference type="Proteomes" id="UP000201371">
    <property type="component" value="Segment"/>
</dbReference>
<dbReference type="CDD" id="cd04496">
    <property type="entry name" value="SSB_OBF"/>
    <property type="match status" value="1"/>
</dbReference>
<evidence type="ECO:0000313" key="5">
    <source>
        <dbReference type="Proteomes" id="UP000201371"/>
    </source>
</evidence>
<sequence length="173" mass="18554">MANDVHVTVTGNLAGPVELRFTPSGVAVANFTVVSNPRRFDKQTNSWIDEEPWFVRCNIWRDAAENAAESLDKGTRVIVQGRLKSRSYTTNEGEDRTVLELEVDEIGPSLQWATAKVQRTERGGGNRGGGGWANNAQQSSVQETSQAAQNFAGAGMTSGADDPWGGGTSGPPF</sequence>
<keyword evidence="1 2" id="KW-0238">DNA-binding</keyword>
<evidence type="ECO:0000256" key="2">
    <source>
        <dbReference type="PIRNR" id="PIRNR002070"/>
    </source>
</evidence>
<evidence type="ECO:0000256" key="1">
    <source>
        <dbReference type="ARBA" id="ARBA00023125"/>
    </source>
</evidence>
<feature type="compositionally biased region" description="Polar residues" evidence="3">
    <location>
        <begin position="134"/>
        <end position="149"/>
    </location>
</feature>
<dbReference type="Pfam" id="PF00436">
    <property type="entry name" value="SSB"/>
    <property type="match status" value="1"/>
</dbReference>
<dbReference type="PANTHER" id="PTHR10302">
    <property type="entry name" value="SINGLE-STRANDED DNA-BINDING PROTEIN"/>
    <property type="match status" value="1"/>
</dbReference>
<dbReference type="PANTHER" id="PTHR10302:SF27">
    <property type="entry name" value="SINGLE-STRANDED DNA-BINDING PROTEIN"/>
    <property type="match status" value="1"/>
</dbReference>
<dbReference type="EMBL" id="KU963248">
    <property type="protein sequence ID" value="AMS02676.1"/>
    <property type="molecule type" value="Genomic_DNA"/>
</dbReference>
<feature type="region of interest" description="Disordered" evidence="3">
    <location>
        <begin position="117"/>
        <end position="173"/>
    </location>
</feature>
<dbReference type="SUPFAM" id="SSF50249">
    <property type="entry name" value="Nucleic acid-binding proteins"/>
    <property type="match status" value="1"/>
</dbReference>
<reference evidence="5" key="1">
    <citation type="submission" date="2016-03" db="EMBL/GenBank/DDBJ databases">
        <authorList>
            <person name="Ploux O."/>
        </authorList>
    </citation>
    <scope>NUCLEOTIDE SEQUENCE [LARGE SCALE GENOMIC DNA]</scope>
</reference>
<dbReference type="Gene3D" id="2.40.50.140">
    <property type="entry name" value="Nucleic acid-binding proteins"/>
    <property type="match status" value="1"/>
</dbReference>
<keyword evidence="5" id="KW-1185">Reference proteome</keyword>
<evidence type="ECO:0000256" key="3">
    <source>
        <dbReference type="SAM" id="MobiDB-lite"/>
    </source>
</evidence>
<name>A0A142K993_9CAUD</name>
<dbReference type="NCBIfam" id="TIGR00621">
    <property type="entry name" value="ssb"/>
    <property type="match status" value="1"/>
</dbReference>
<dbReference type="InterPro" id="IPR012340">
    <property type="entry name" value="NA-bd_OB-fold"/>
</dbReference>
<proteinExistence type="inferred from homology"/>
<dbReference type="PROSITE" id="PS50935">
    <property type="entry name" value="SSB"/>
    <property type="match status" value="1"/>
</dbReference>
<dbReference type="GeneID" id="29125094"/>
<dbReference type="InterPro" id="IPR011344">
    <property type="entry name" value="ssDNA-bd"/>
</dbReference>
<organism evidence="4 5">
    <name type="scientific">Gordonia phage Yvonnetastic</name>
    <dbReference type="NCBI Taxonomy" id="1821566"/>
    <lineage>
        <taxon>Viruses</taxon>
        <taxon>Duplodnaviria</taxon>
        <taxon>Heunggongvirae</taxon>
        <taxon>Uroviricota</taxon>
        <taxon>Caudoviricetes</taxon>
        <taxon>Yvonnevirus</taxon>
        <taxon>Yvonnevirus yvonnetastic</taxon>
        <taxon>Gordonia virus Yvonnetastic</taxon>
    </lineage>
</organism>
<dbReference type="PIRSF" id="PIRSF002070">
    <property type="entry name" value="SSB"/>
    <property type="match status" value="1"/>
</dbReference>
<feature type="compositionally biased region" description="Gly residues" evidence="3">
    <location>
        <begin position="164"/>
        <end position="173"/>
    </location>
</feature>
<protein>
    <recommendedName>
        <fullName evidence="2">Single-stranded DNA-binding protein</fullName>
    </recommendedName>
</protein>
<dbReference type="KEGG" id="vg:29125094"/>
<dbReference type="NCBIfam" id="NF005851">
    <property type="entry name" value="PRK07772.1"/>
    <property type="match status" value="1"/>
</dbReference>
<dbReference type="RefSeq" id="YP_009301186.1">
    <property type="nucleotide sequence ID" value="NC_031230.1"/>
</dbReference>
<evidence type="ECO:0000313" key="4">
    <source>
        <dbReference type="EMBL" id="AMS02676.1"/>
    </source>
</evidence>
<dbReference type="HAMAP" id="MF_00984">
    <property type="entry name" value="SSB"/>
    <property type="match status" value="1"/>
</dbReference>
<dbReference type="GO" id="GO:0003697">
    <property type="term" value="F:single-stranded DNA binding"/>
    <property type="evidence" value="ECO:0007669"/>
    <property type="project" value="InterPro"/>
</dbReference>
<accession>A0A142K993</accession>